<dbReference type="Pfam" id="PF01670">
    <property type="entry name" value="Glyco_hydro_12"/>
    <property type="match status" value="1"/>
</dbReference>
<evidence type="ECO:0000313" key="3">
    <source>
        <dbReference type="EMBL" id="KAK3295402.1"/>
    </source>
</evidence>
<evidence type="ECO:0000313" key="4">
    <source>
        <dbReference type="Proteomes" id="UP001278766"/>
    </source>
</evidence>
<dbReference type="Proteomes" id="UP001278766">
    <property type="component" value="Unassembled WGS sequence"/>
</dbReference>
<dbReference type="PANTHER" id="PTHR34002">
    <property type="entry name" value="BLR1656 PROTEIN"/>
    <property type="match status" value="1"/>
</dbReference>
<dbReference type="RefSeq" id="XP_062658916.1">
    <property type="nucleotide sequence ID" value="XM_062798345.1"/>
</dbReference>
<dbReference type="SUPFAM" id="SSF49899">
    <property type="entry name" value="Concanavalin A-like lectins/glucanases"/>
    <property type="match status" value="1"/>
</dbReference>
<reference evidence="3" key="2">
    <citation type="submission" date="2023-06" db="EMBL/GenBank/DDBJ databases">
        <authorList>
            <consortium name="Lawrence Berkeley National Laboratory"/>
            <person name="Haridas S."/>
            <person name="Hensen N."/>
            <person name="Bonometti L."/>
            <person name="Westerberg I."/>
            <person name="Brannstrom I.O."/>
            <person name="Guillou S."/>
            <person name="Cros-Aarteil S."/>
            <person name="Calhoun S."/>
            <person name="Kuo A."/>
            <person name="Mondo S."/>
            <person name="Pangilinan J."/>
            <person name="Riley R."/>
            <person name="Labutti K."/>
            <person name="Andreopoulos B."/>
            <person name="Lipzen A."/>
            <person name="Chen C."/>
            <person name="Yanf M."/>
            <person name="Daum C."/>
            <person name="Ng V."/>
            <person name="Clum A."/>
            <person name="Steindorff A."/>
            <person name="Ohm R."/>
            <person name="Martin F."/>
            <person name="Silar P."/>
            <person name="Natvig D."/>
            <person name="Lalanne C."/>
            <person name="Gautier V."/>
            <person name="Ament-Velasquez S.L."/>
            <person name="Kruys A."/>
            <person name="Hutchinson M.I."/>
            <person name="Powell A.J."/>
            <person name="Barry K."/>
            <person name="Miller A.N."/>
            <person name="Grigoriev I.V."/>
            <person name="Debuchy R."/>
            <person name="Gladieux P."/>
            <person name="Thoren M.H."/>
            <person name="Johannesson H."/>
        </authorList>
    </citation>
    <scope>NUCLEOTIDE SEQUENCE</scope>
    <source>
        <strain evidence="3">CBS 168.71</strain>
    </source>
</reference>
<accession>A0AAE0HF40</accession>
<dbReference type="InterPro" id="IPR013320">
    <property type="entry name" value="ConA-like_dom_sf"/>
</dbReference>
<name>A0AAE0HF40_9PEZI</name>
<keyword evidence="2" id="KW-0326">Glycosidase</keyword>
<gene>
    <name evidence="3" type="ORF">B0H64DRAFT_145319</name>
</gene>
<evidence type="ECO:0000256" key="2">
    <source>
        <dbReference type="RuleBase" id="RU361163"/>
    </source>
</evidence>
<protein>
    <submittedName>
        <fullName evidence="3">Concanavalin A-like lectin/glucanase domain-containing protein</fullName>
    </submittedName>
</protein>
<dbReference type="Gene3D" id="2.60.120.180">
    <property type="match status" value="1"/>
</dbReference>
<dbReference type="EMBL" id="JAUEPN010000004">
    <property type="protein sequence ID" value="KAK3295402.1"/>
    <property type="molecule type" value="Genomic_DNA"/>
</dbReference>
<keyword evidence="4" id="KW-1185">Reference proteome</keyword>
<dbReference type="GO" id="GO:0008810">
    <property type="term" value="F:cellulase activity"/>
    <property type="evidence" value="ECO:0007669"/>
    <property type="project" value="InterPro"/>
</dbReference>
<sequence length="338" mass="35996">MHCNSRLPFMPSLAPRNTLPSMRSPIPVLPVIALWVQVADSAYDAKLCNNGSYDTPGTGLTYVPNAWNADSKGFSCVAIRDSPPAFDVTWKWSSDPGSVHSYPHVKFSDPALPVPLSNISALTLSAQWAMGPGSTSRSVPGIDSPGLAKLDASANAAFDIFADRNPGKSQQETEAETEIMVWLGRVGYAQPLGYEGTESYRAKLAVGHVDFALYLGTNQRGTSVFTWAAQSNETSFSADISPLLQYLWRNGLVSAGSNMGLIGFGTEGYHADGNVTFSATRYDANVLIGPAPTLNMAPIPTLESTPSAVPSPSAGRLYRPWLSGMSISGIVGLMVVFL</sequence>
<comment type="caution">
    <text evidence="3">The sequence shown here is derived from an EMBL/GenBank/DDBJ whole genome shotgun (WGS) entry which is preliminary data.</text>
</comment>
<comment type="similarity">
    <text evidence="1 2">Belongs to the glycosyl hydrolase 12 (cellulase H) family.</text>
</comment>
<dbReference type="AlphaFoldDB" id="A0AAE0HF40"/>
<evidence type="ECO:0000256" key="1">
    <source>
        <dbReference type="ARBA" id="ARBA00005519"/>
    </source>
</evidence>
<proteinExistence type="inferred from homology"/>
<reference evidence="3" key="1">
    <citation type="journal article" date="2023" name="Mol. Phylogenet. Evol.">
        <title>Genome-scale phylogeny and comparative genomics of the fungal order Sordariales.</title>
        <authorList>
            <person name="Hensen N."/>
            <person name="Bonometti L."/>
            <person name="Westerberg I."/>
            <person name="Brannstrom I.O."/>
            <person name="Guillou S."/>
            <person name="Cros-Aarteil S."/>
            <person name="Calhoun S."/>
            <person name="Haridas S."/>
            <person name="Kuo A."/>
            <person name="Mondo S."/>
            <person name="Pangilinan J."/>
            <person name="Riley R."/>
            <person name="LaButti K."/>
            <person name="Andreopoulos B."/>
            <person name="Lipzen A."/>
            <person name="Chen C."/>
            <person name="Yan M."/>
            <person name="Daum C."/>
            <person name="Ng V."/>
            <person name="Clum A."/>
            <person name="Steindorff A."/>
            <person name="Ohm R.A."/>
            <person name="Martin F."/>
            <person name="Silar P."/>
            <person name="Natvig D.O."/>
            <person name="Lalanne C."/>
            <person name="Gautier V."/>
            <person name="Ament-Velasquez S.L."/>
            <person name="Kruys A."/>
            <person name="Hutchinson M.I."/>
            <person name="Powell A.J."/>
            <person name="Barry K."/>
            <person name="Miller A.N."/>
            <person name="Grigoriev I.V."/>
            <person name="Debuchy R."/>
            <person name="Gladieux P."/>
            <person name="Hiltunen Thoren M."/>
            <person name="Johannesson H."/>
        </authorList>
    </citation>
    <scope>NUCLEOTIDE SEQUENCE</scope>
    <source>
        <strain evidence="3">CBS 168.71</strain>
    </source>
</reference>
<dbReference type="InterPro" id="IPR002594">
    <property type="entry name" value="GH12"/>
</dbReference>
<keyword evidence="2" id="KW-0624">Polysaccharide degradation</keyword>
<keyword evidence="2" id="KW-0119">Carbohydrate metabolism</keyword>
<keyword evidence="2" id="KW-0378">Hydrolase</keyword>
<organism evidence="3 4">
    <name type="scientific">Chaetomium fimeti</name>
    <dbReference type="NCBI Taxonomy" id="1854472"/>
    <lineage>
        <taxon>Eukaryota</taxon>
        <taxon>Fungi</taxon>
        <taxon>Dikarya</taxon>
        <taxon>Ascomycota</taxon>
        <taxon>Pezizomycotina</taxon>
        <taxon>Sordariomycetes</taxon>
        <taxon>Sordariomycetidae</taxon>
        <taxon>Sordariales</taxon>
        <taxon>Chaetomiaceae</taxon>
        <taxon>Chaetomium</taxon>
    </lineage>
</organism>
<dbReference type="PANTHER" id="PTHR34002:SF11">
    <property type="entry name" value="CONCANAVALIN A-LIKE LECTIN_GLUCANASE"/>
    <property type="match status" value="1"/>
</dbReference>
<dbReference type="InterPro" id="IPR013319">
    <property type="entry name" value="GH11/12"/>
</dbReference>
<dbReference type="GO" id="GO:0000272">
    <property type="term" value="P:polysaccharide catabolic process"/>
    <property type="evidence" value="ECO:0007669"/>
    <property type="project" value="UniProtKB-KW"/>
</dbReference>
<dbReference type="GeneID" id="87835293"/>